<dbReference type="Proteomes" id="UP000229884">
    <property type="component" value="Unassembled WGS sequence"/>
</dbReference>
<protein>
    <submittedName>
        <fullName evidence="2">Transcriptional regulator</fullName>
    </submittedName>
</protein>
<dbReference type="AlphaFoldDB" id="A0A2M8TVB7"/>
<evidence type="ECO:0000313" key="3">
    <source>
        <dbReference type="Proteomes" id="UP000229884"/>
    </source>
</evidence>
<comment type="caution">
    <text evidence="2">The sequence shown here is derived from an EMBL/GenBank/DDBJ whole genome shotgun (WGS) entry which is preliminary data.</text>
</comment>
<evidence type="ECO:0000259" key="1">
    <source>
        <dbReference type="PROSITE" id="PS50943"/>
    </source>
</evidence>
<dbReference type="SUPFAM" id="SSF47413">
    <property type="entry name" value="lambda repressor-like DNA-binding domains"/>
    <property type="match status" value="1"/>
</dbReference>
<dbReference type="CDD" id="cd00093">
    <property type="entry name" value="HTH_XRE"/>
    <property type="match status" value="1"/>
</dbReference>
<organism evidence="2 3">
    <name type="scientific">Prevotella intermedia</name>
    <dbReference type="NCBI Taxonomy" id="28131"/>
    <lineage>
        <taxon>Bacteria</taxon>
        <taxon>Pseudomonadati</taxon>
        <taxon>Bacteroidota</taxon>
        <taxon>Bacteroidia</taxon>
        <taxon>Bacteroidales</taxon>
        <taxon>Prevotellaceae</taxon>
        <taxon>Prevotella</taxon>
    </lineage>
</organism>
<dbReference type="Pfam" id="PF01381">
    <property type="entry name" value="HTH_3"/>
    <property type="match status" value="1"/>
</dbReference>
<proteinExistence type="predicted"/>
<accession>A0A2M8TVB7</accession>
<reference evidence="2 3" key="1">
    <citation type="submission" date="2017-11" db="EMBL/GenBank/DDBJ databases">
        <title>Genome sequencing of Prevotella intermedia KCOM 2832.</title>
        <authorList>
            <person name="Kook J.-K."/>
            <person name="Park S.-N."/>
            <person name="Lim Y.K."/>
        </authorList>
    </citation>
    <scope>NUCLEOTIDE SEQUENCE [LARGE SCALE GENOMIC DNA]</scope>
    <source>
        <strain evidence="2 3">KCOM 2832</strain>
    </source>
</reference>
<sequence>MLFSERIKELRMQYKLPQRHLAAALDIDTATYCKIEKGERKAKREQVCILSGLFHVKQEDLIVLWLADKVSDIVVPEKQVAINVLSVVKENLKRIV</sequence>
<dbReference type="GO" id="GO:0003677">
    <property type="term" value="F:DNA binding"/>
    <property type="evidence" value="ECO:0007669"/>
    <property type="project" value="InterPro"/>
</dbReference>
<dbReference type="EMBL" id="PENG01000001">
    <property type="protein sequence ID" value="PJI27878.1"/>
    <property type="molecule type" value="Genomic_DNA"/>
</dbReference>
<name>A0A2M8TVB7_PREIN</name>
<gene>
    <name evidence="2" type="ORF">CTM58_07250</name>
</gene>
<dbReference type="Gene3D" id="1.10.260.40">
    <property type="entry name" value="lambda repressor-like DNA-binding domains"/>
    <property type="match status" value="1"/>
</dbReference>
<dbReference type="PROSITE" id="PS50943">
    <property type="entry name" value="HTH_CROC1"/>
    <property type="match status" value="1"/>
</dbReference>
<evidence type="ECO:0000313" key="2">
    <source>
        <dbReference type="EMBL" id="PJI27878.1"/>
    </source>
</evidence>
<dbReference type="RefSeq" id="WP_100370765.1">
    <property type="nucleotide sequence ID" value="NZ_PENG01000001.1"/>
</dbReference>
<dbReference type="SMART" id="SM00530">
    <property type="entry name" value="HTH_XRE"/>
    <property type="match status" value="1"/>
</dbReference>
<dbReference type="InterPro" id="IPR001387">
    <property type="entry name" value="Cro/C1-type_HTH"/>
</dbReference>
<dbReference type="InterPro" id="IPR010982">
    <property type="entry name" value="Lambda_DNA-bd_dom_sf"/>
</dbReference>
<feature type="domain" description="HTH cro/C1-type" evidence="1">
    <location>
        <begin position="7"/>
        <end position="61"/>
    </location>
</feature>